<dbReference type="AlphaFoldDB" id="A0A9P5HJA5"/>
<keyword evidence="2" id="KW-1185">Reference proteome</keyword>
<reference evidence="1" key="1">
    <citation type="submission" date="2020-03" db="EMBL/GenBank/DDBJ databases">
        <title>Draft Genome Sequence of Cylindrodendrum hubeiense.</title>
        <authorList>
            <person name="Buettner E."/>
            <person name="Kellner H."/>
        </authorList>
    </citation>
    <scope>NUCLEOTIDE SEQUENCE</scope>
    <source>
        <strain evidence="1">IHI 201604</strain>
    </source>
</reference>
<name>A0A9P5HJA5_9HYPO</name>
<protein>
    <submittedName>
        <fullName evidence="1">Uncharacterized protein</fullName>
    </submittedName>
</protein>
<evidence type="ECO:0000313" key="2">
    <source>
        <dbReference type="Proteomes" id="UP000722485"/>
    </source>
</evidence>
<comment type="caution">
    <text evidence="1">The sequence shown here is derived from an EMBL/GenBank/DDBJ whole genome shotgun (WGS) entry which is preliminary data.</text>
</comment>
<proteinExistence type="predicted"/>
<evidence type="ECO:0000313" key="1">
    <source>
        <dbReference type="EMBL" id="KAF7553995.1"/>
    </source>
</evidence>
<dbReference type="Proteomes" id="UP000722485">
    <property type="component" value="Unassembled WGS sequence"/>
</dbReference>
<gene>
    <name evidence="1" type="ORF">G7Z17_g3232</name>
</gene>
<accession>A0A9P5HJA5</accession>
<sequence>MVVILDEGEVVPEGTPVGAPLLELLTPLVGPSAAVEFGKLGYGEVDDETVLIDPVPVLRPDQVAVRVLFQAEVCVKEYVPVPGPGPPLALDGPVSVLFVDKLVKLDLLEPGNTELSGSREVTTADKVWESVPVSENETLAAVPEESEESGRLRVALPEAVGMPPVMTGEIVAAESLVAVDNLDAEDPSLNQEVESVSPVPEALGRLVAGLDKVELAADMVRMDVCEIVVSKAVPLDRVATEIDNKVLDAVRTSDSVPTVEFPVGIFELVCVKRVEPELVPVAEMRDDRVSEPLGAELVPEKEPPGERDWVDVALDPAPDLEIVKVMFNSFVVVVMDCKPVEEDLVCPSDVTSPDRDPVPFLESVTDDSTDLVCSVKDIEALEKVPDKDPLGSTSLIRLDVSEYVNDRLEPEVVGAGNVELATLPKVEFRSEAPDWLADKDREKVDGRDAVLDSKVSSRLEEVTENE</sequence>
<dbReference type="EMBL" id="JAANBB010000038">
    <property type="protein sequence ID" value="KAF7553995.1"/>
    <property type="molecule type" value="Genomic_DNA"/>
</dbReference>
<organism evidence="1 2">
    <name type="scientific">Cylindrodendrum hubeiense</name>
    <dbReference type="NCBI Taxonomy" id="595255"/>
    <lineage>
        <taxon>Eukaryota</taxon>
        <taxon>Fungi</taxon>
        <taxon>Dikarya</taxon>
        <taxon>Ascomycota</taxon>
        <taxon>Pezizomycotina</taxon>
        <taxon>Sordariomycetes</taxon>
        <taxon>Hypocreomycetidae</taxon>
        <taxon>Hypocreales</taxon>
        <taxon>Nectriaceae</taxon>
        <taxon>Cylindrodendrum</taxon>
    </lineage>
</organism>